<keyword evidence="3" id="KW-1185">Reference proteome</keyword>
<reference evidence="2" key="1">
    <citation type="journal article" date="2023" name="PLoS Negl. Trop. Dis.">
        <title>A genome sequence for Biomphalaria pfeifferi, the major vector snail for the human-infecting parasite Schistosoma mansoni.</title>
        <authorList>
            <person name="Bu L."/>
            <person name="Lu L."/>
            <person name="Laidemitt M.R."/>
            <person name="Zhang S.M."/>
            <person name="Mutuku M."/>
            <person name="Mkoji G."/>
            <person name="Steinauer M."/>
            <person name="Loker E.S."/>
        </authorList>
    </citation>
    <scope>NUCLEOTIDE SEQUENCE</scope>
    <source>
        <strain evidence="2">KasaAsao</strain>
    </source>
</reference>
<proteinExistence type="predicted"/>
<keyword evidence="1" id="KW-0812">Transmembrane</keyword>
<keyword evidence="1" id="KW-1133">Transmembrane helix</keyword>
<accession>A0AAD8B4Q1</accession>
<feature type="non-terminal residue" evidence="2">
    <location>
        <position position="1"/>
    </location>
</feature>
<evidence type="ECO:0000313" key="2">
    <source>
        <dbReference type="EMBL" id="KAK0047333.1"/>
    </source>
</evidence>
<keyword evidence="1" id="KW-0472">Membrane</keyword>
<dbReference type="AlphaFoldDB" id="A0AAD8B4Q1"/>
<dbReference type="EMBL" id="JASAOG010000152">
    <property type="protein sequence ID" value="KAK0047333.1"/>
    <property type="molecule type" value="Genomic_DNA"/>
</dbReference>
<organism evidence="2 3">
    <name type="scientific">Biomphalaria pfeifferi</name>
    <name type="common">Bloodfluke planorb</name>
    <name type="synonym">Freshwater snail</name>
    <dbReference type="NCBI Taxonomy" id="112525"/>
    <lineage>
        <taxon>Eukaryota</taxon>
        <taxon>Metazoa</taxon>
        <taxon>Spiralia</taxon>
        <taxon>Lophotrochozoa</taxon>
        <taxon>Mollusca</taxon>
        <taxon>Gastropoda</taxon>
        <taxon>Heterobranchia</taxon>
        <taxon>Euthyneura</taxon>
        <taxon>Panpulmonata</taxon>
        <taxon>Hygrophila</taxon>
        <taxon>Lymnaeoidea</taxon>
        <taxon>Planorbidae</taxon>
        <taxon>Biomphalaria</taxon>
    </lineage>
</organism>
<comment type="caution">
    <text evidence="2">The sequence shown here is derived from an EMBL/GenBank/DDBJ whole genome shotgun (WGS) entry which is preliminary data.</text>
</comment>
<protein>
    <submittedName>
        <fullName evidence="2">Uncharacterized protein</fullName>
    </submittedName>
</protein>
<reference evidence="2" key="2">
    <citation type="submission" date="2023-04" db="EMBL/GenBank/DDBJ databases">
        <authorList>
            <person name="Bu L."/>
            <person name="Lu L."/>
            <person name="Laidemitt M.R."/>
            <person name="Zhang S.M."/>
            <person name="Mutuku M."/>
            <person name="Mkoji G."/>
            <person name="Steinauer M."/>
            <person name="Loker E.S."/>
        </authorList>
    </citation>
    <scope>NUCLEOTIDE SEQUENCE</scope>
    <source>
        <strain evidence="2">KasaAsao</strain>
        <tissue evidence="2">Whole Snail</tissue>
    </source>
</reference>
<evidence type="ECO:0000313" key="3">
    <source>
        <dbReference type="Proteomes" id="UP001233172"/>
    </source>
</evidence>
<evidence type="ECO:0000256" key="1">
    <source>
        <dbReference type="SAM" id="Phobius"/>
    </source>
</evidence>
<name>A0AAD8B4Q1_BIOPF</name>
<sequence>VSHVTLHIPLSRSANKYLSHLCWILLIALTLLLLVNWSDAAPPGKRGQHTPFDRCLYRCYRTFVTCFRSASSGDQVNLCIATYNTCFPNCYDMA</sequence>
<feature type="transmembrane region" description="Helical" evidence="1">
    <location>
        <begin position="17"/>
        <end position="37"/>
    </location>
</feature>
<dbReference type="Proteomes" id="UP001233172">
    <property type="component" value="Unassembled WGS sequence"/>
</dbReference>
<gene>
    <name evidence="2" type="ORF">Bpfe_023185</name>
</gene>